<comment type="subcellular location">
    <subcellularLocation>
        <location evidence="1">Cell membrane</location>
        <topology evidence="1">Multi-pass membrane protein</topology>
    </subcellularLocation>
</comment>
<evidence type="ECO:0000256" key="5">
    <source>
        <dbReference type="ARBA" id="ARBA00022692"/>
    </source>
</evidence>
<dbReference type="InterPro" id="IPR003593">
    <property type="entry name" value="AAA+_ATPase"/>
</dbReference>
<feature type="domain" description="ABC transporter" evidence="14">
    <location>
        <begin position="504"/>
        <end position="737"/>
    </location>
</feature>
<evidence type="ECO:0000256" key="9">
    <source>
        <dbReference type="ARBA" id="ARBA00022840"/>
    </source>
</evidence>
<dbReference type="GO" id="GO:0005886">
    <property type="term" value="C:plasma membrane"/>
    <property type="evidence" value="ECO:0007669"/>
    <property type="project" value="UniProtKB-SubCell"/>
</dbReference>
<dbReference type="InterPro" id="IPR017871">
    <property type="entry name" value="ABC_transporter-like_CS"/>
</dbReference>
<keyword evidence="18" id="KW-1185">Reference proteome</keyword>
<feature type="transmembrane region" description="Helical" evidence="13">
    <location>
        <begin position="298"/>
        <end position="320"/>
    </location>
</feature>
<feature type="transmembrane region" description="Helical" evidence="13">
    <location>
        <begin position="327"/>
        <end position="346"/>
    </location>
</feature>
<dbReference type="FunFam" id="3.40.50.300:FF:000299">
    <property type="entry name" value="ABC transporter ATP-binding protein/permease"/>
    <property type="match status" value="1"/>
</dbReference>
<evidence type="ECO:0000313" key="18">
    <source>
        <dbReference type="Proteomes" id="UP000003573"/>
    </source>
</evidence>
<gene>
    <name evidence="17" type="ORF">STRMA_1353</name>
</gene>
<reference evidence="17 18" key="1">
    <citation type="journal article" date="2014" name="Int. J. Syst. Evol. Microbiol.">
        <title>Phylogenomics and the dynamic genome evolution of the genus Streptococcus.</title>
        <authorList>
            <consortium name="The Broad Institute Genome Sequencing Platform"/>
            <person name="Richards V.P."/>
            <person name="Palmer S.R."/>
            <person name="Pavinski Bitar P.D."/>
            <person name="Qin X."/>
            <person name="Weinstock G.M."/>
            <person name="Highlander S.K."/>
            <person name="Town C.D."/>
            <person name="Burne R.A."/>
            <person name="Stanhope M.J."/>
        </authorList>
    </citation>
    <scope>NUCLEOTIDE SEQUENCE [LARGE SCALE GENOMIC DNA]</scope>
    <source>
        <strain evidence="17 18">NCTC 11558</strain>
    </source>
</reference>
<dbReference type="Gene3D" id="1.20.1560.10">
    <property type="entry name" value="ABC transporter type 1, transmembrane domain"/>
    <property type="match status" value="1"/>
</dbReference>
<dbReference type="SUPFAM" id="SSF52540">
    <property type="entry name" value="P-loop containing nucleoside triphosphate hydrolases"/>
    <property type="match status" value="1"/>
</dbReference>
<evidence type="ECO:0000259" key="16">
    <source>
        <dbReference type="PROSITE" id="PS50990"/>
    </source>
</evidence>
<dbReference type="Pfam" id="PF00005">
    <property type="entry name" value="ABC_tran"/>
    <property type="match status" value="1"/>
</dbReference>
<evidence type="ECO:0000259" key="14">
    <source>
        <dbReference type="PROSITE" id="PS50893"/>
    </source>
</evidence>
<evidence type="ECO:0000256" key="2">
    <source>
        <dbReference type="ARBA" id="ARBA00022448"/>
    </source>
</evidence>
<protein>
    <submittedName>
        <fullName evidence="17">ABC-type bacteriocin transporter</fullName>
    </submittedName>
</protein>
<evidence type="ECO:0000256" key="3">
    <source>
        <dbReference type="ARBA" id="ARBA00022475"/>
    </source>
</evidence>
<keyword evidence="10" id="KW-1278">Translocase</keyword>
<sequence length="737" mass="82687">MLDSFKSALQQFAASIRFKFKSLRSYKYVPQIDSRDCGVAALASIAKYYGSDYSLAHLRELAKTNKEGTTALGIVEAAKKMKFETRAIKADMSLFDVEDIPYPFIVHIVKDGKLQHYYVVYGQEKEKVIIGDPDPTVKITKMSKSQFAEEWTGVAIFLAPEPSYEPHKDEKNGLSSFFPLILKQKALLSYIIMASLMVTLIDIAGSYYLQGILDEYIPNQLISTLGIISIGLIITYIIQQMMEFAKGYLLVVLSQRLVIDVILSYIRHIFTLPMSFFATRRTGEITSRFSDANSIIDAVASTIFSIFLDLTMLILVGSVLLIQNGNLFLLTLISIPIYTVIIFVFMKPFEKMNQEVMQSNSMVSSAIIEDINGIETIKSLTSETARYQNIDSEFVDYLDKSFKLHKYETLQTSLKKGAQLILNVVILWCGAQLVMDDKISVGQLITYNSLLTYFSNPIENIINLQTKLQSARVANNRLNEVYLVESEFNDTGTLSDSDFLAGDITFEDLSYKYGFGRDTLSDINLRIKKNDKVSIVGVSGSGKTTLAKMIVHFYDPYKGHIRINGNDLKTIDKTTLRQYINYLPQQAYIFSGTIFENLTLGAKEGISQADVLKACEIAEIRSDIEQMPMGYQTELSDGAGLSGGQKQRVALARALLTKSPVLILDEATSSLDVLTEKKIMDNLLQMADKTVIFVAHRLSISQRTNRVIVMDKGKIIEEGTHSELIAANGFYHHLFNK</sequence>
<evidence type="ECO:0000256" key="11">
    <source>
        <dbReference type="ARBA" id="ARBA00022989"/>
    </source>
</evidence>
<dbReference type="Pfam" id="PF03412">
    <property type="entry name" value="Peptidase_C39"/>
    <property type="match status" value="1"/>
</dbReference>
<dbReference type="PANTHER" id="PTHR43394">
    <property type="entry name" value="ATP-DEPENDENT PERMEASE MDL1, MITOCHONDRIAL"/>
    <property type="match status" value="1"/>
</dbReference>
<feature type="domain" description="ABC transmembrane type-1" evidence="15">
    <location>
        <begin position="191"/>
        <end position="470"/>
    </location>
</feature>
<keyword evidence="3" id="KW-1003">Cell membrane</keyword>
<keyword evidence="4" id="KW-0645">Protease</keyword>
<dbReference type="InterPro" id="IPR039421">
    <property type="entry name" value="Type_1_exporter"/>
</dbReference>
<name>G5JUW8_9STRE</name>
<dbReference type="InterPro" id="IPR027417">
    <property type="entry name" value="P-loop_NTPase"/>
</dbReference>
<keyword evidence="6" id="KW-0547">Nucleotide-binding</keyword>
<dbReference type="AlphaFoldDB" id="G5JUW8"/>
<evidence type="ECO:0000256" key="4">
    <source>
        <dbReference type="ARBA" id="ARBA00022670"/>
    </source>
</evidence>
<feature type="transmembrane region" description="Helical" evidence="13">
    <location>
        <begin position="221"/>
        <end position="238"/>
    </location>
</feature>
<feature type="transmembrane region" description="Helical" evidence="13">
    <location>
        <begin position="187"/>
        <end position="209"/>
    </location>
</feature>
<keyword evidence="5 13" id="KW-0812">Transmembrane</keyword>
<evidence type="ECO:0000256" key="1">
    <source>
        <dbReference type="ARBA" id="ARBA00004651"/>
    </source>
</evidence>
<comment type="caution">
    <text evidence="17">The sequence shown here is derived from an EMBL/GenBank/DDBJ whole genome shotgun (WGS) entry which is preliminary data.</text>
</comment>
<dbReference type="InterPro" id="IPR011527">
    <property type="entry name" value="ABC1_TM_dom"/>
</dbReference>
<dbReference type="SMART" id="SM00382">
    <property type="entry name" value="AAA"/>
    <property type="match status" value="1"/>
</dbReference>
<evidence type="ECO:0000256" key="13">
    <source>
        <dbReference type="SAM" id="Phobius"/>
    </source>
</evidence>
<proteinExistence type="predicted"/>
<dbReference type="GO" id="GO:0006508">
    <property type="term" value="P:proteolysis"/>
    <property type="evidence" value="ECO:0007669"/>
    <property type="project" value="UniProtKB-KW"/>
</dbReference>
<dbReference type="PROSITE" id="PS00211">
    <property type="entry name" value="ABC_TRANSPORTER_1"/>
    <property type="match status" value="1"/>
</dbReference>
<dbReference type="PROSITE" id="PS50929">
    <property type="entry name" value="ABC_TM1F"/>
    <property type="match status" value="1"/>
</dbReference>
<dbReference type="PROSITE" id="PS50893">
    <property type="entry name" value="ABC_TRANSPORTER_2"/>
    <property type="match status" value="1"/>
</dbReference>
<evidence type="ECO:0000256" key="10">
    <source>
        <dbReference type="ARBA" id="ARBA00022967"/>
    </source>
</evidence>
<feature type="domain" description="Peptidase C39" evidence="16">
    <location>
        <begin position="31"/>
        <end position="158"/>
    </location>
</feature>
<dbReference type="STRING" id="764298.STRMA_1353"/>
<keyword evidence="2" id="KW-0813">Transport</keyword>
<dbReference type="MEROPS" id="C39.001"/>
<keyword evidence="8" id="KW-0788">Thiol protease</keyword>
<keyword evidence="7" id="KW-0378">Hydrolase</keyword>
<evidence type="ECO:0000256" key="8">
    <source>
        <dbReference type="ARBA" id="ARBA00022807"/>
    </source>
</evidence>
<evidence type="ECO:0000256" key="6">
    <source>
        <dbReference type="ARBA" id="ARBA00022741"/>
    </source>
</evidence>
<dbReference type="CDD" id="cd02418">
    <property type="entry name" value="Peptidase_C39B"/>
    <property type="match status" value="1"/>
</dbReference>
<dbReference type="InterPro" id="IPR005897">
    <property type="entry name" value="Pept_C39_ABC_bacteriocin"/>
</dbReference>
<evidence type="ECO:0000256" key="12">
    <source>
        <dbReference type="ARBA" id="ARBA00023136"/>
    </source>
</evidence>
<dbReference type="CDD" id="cd18570">
    <property type="entry name" value="ABC_6TM_PCAT1_LagD_like"/>
    <property type="match status" value="1"/>
</dbReference>
<dbReference type="GO" id="GO:0008234">
    <property type="term" value="F:cysteine-type peptidase activity"/>
    <property type="evidence" value="ECO:0007669"/>
    <property type="project" value="UniProtKB-KW"/>
</dbReference>
<keyword evidence="9" id="KW-0067">ATP-binding</keyword>
<dbReference type="eggNOG" id="COG2274">
    <property type="taxonomic scope" value="Bacteria"/>
</dbReference>
<dbReference type="SUPFAM" id="SSF90123">
    <property type="entry name" value="ABC transporter transmembrane region"/>
    <property type="match status" value="1"/>
</dbReference>
<dbReference type="GO" id="GO:0005524">
    <property type="term" value="F:ATP binding"/>
    <property type="evidence" value="ECO:0007669"/>
    <property type="project" value="UniProtKB-KW"/>
</dbReference>
<keyword evidence="11 13" id="KW-1133">Transmembrane helix</keyword>
<dbReference type="InterPro" id="IPR003439">
    <property type="entry name" value="ABC_transporter-like_ATP-bd"/>
</dbReference>
<evidence type="ECO:0000259" key="15">
    <source>
        <dbReference type="PROSITE" id="PS50929"/>
    </source>
</evidence>
<dbReference type="EMBL" id="AEUW02000001">
    <property type="protein sequence ID" value="EHJ53300.1"/>
    <property type="molecule type" value="Genomic_DNA"/>
</dbReference>
<keyword evidence="12 13" id="KW-0472">Membrane</keyword>
<dbReference type="GO" id="GO:0015421">
    <property type="term" value="F:ABC-type oligopeptide transporter activity"/>
    <property type="evidence" value="ECO:0007669"/>
    <property type="project" value="TreeGrafter"/>
</dbReference>
<dbReference type="NCBIfam" id="TIGR01193">
    <property type="entry name" value="bacteriocin_ABC"/>
    <property type="match status" value="1"/>
</dbReference>
<dbReference type="GO" id="GO:0016887">
    <property type="term" value="F:ATP hydrolysis activity"/>
    <property type="evidence" value="ECO:0007669"/>
    <property type="project" value="InterPro"/>
</dbReference>
<dbReference type="InterPro" id="IPR005074">
    <property type="entry name" value="Peptidase_C39"/>
</dbReference>
<dbReference type="Gene3D" id="3.90.70.10">
    <property type="entry name" value="Cysteine proteinases"/>
    <property type="match status" value="1"/>
</dbReference>
<dbReference type="PROSITE" id="PS50990">
    <property type="entry name" value="PEPTIDASE_C39"/>
    <property type="match status" value="1"/>
</dbReference>
<dbReference type="PANTHER" id="PTHR43394:SF1">
    <property type="entry name" value="ATP-BINDING CASSETTE SUB-FAMILY B MEMBER 10, MITOCHONDRIAL"/>
    <property type="match status" value="1"/>
</dbReference>
<accession>G5JUW8</accession>
<dbReference type="Pfam" id="PF00664">
    <property type="entry name" value="ABC_membrane"/>
    <property type="match status" value="1"/>
</dbReference>
<dbReference type="Proteomes" id="UP000003573">
    <property type="component" value="Unassembled WGS sequence"/>
</dbReference>
<dbReference type="GO" id="GO:0043214">
    <property type="term" value="F:ABC-type bacteriocin transporter activity"/>
    <property type="evidence" value="ECO:0007669"/>
    <property type="project" value="InterPro"/>
</dbReference>
<evidence type="ECO:0000256" key="7">
    <source>
        <dbReference type="ARBA" id="ARBA00022801"/>
    </source>
</evidence>
<dbReference type="Gene3D" id="3.40.50.300">
    <property type="entry name" value="P-loop containing nucleotide triphosphate hydrolases"/>
    <property type="match status" value="1"/>
</dbReference>
<organism evidence="17 18">
    <name type="scientific">Streptococcus macacae NCTC 11558</name>
    <dbReference type="NCBI Taxonomy" id="764298"/>
    <lineage>
        <taxon>Bacteria</taxon>
        <taxon>Bacillati</taxon>
        <taxon>Bacillota</taxon>
        <taxon>Bacilli</taxon>
        <taxon>Lactobacillales</taxon>
        <taxon>Streptococcaceae</taxon>
        <taxon>Streptococcus</taxon>
    </lineage>
</organism>
<evidence type="ECO:0000313" key="17">
    <source>
        <dbReference type="EMBL" id="EHJ53300.1"/>
    </source>
</evidence>
<dbReference type="InterPro" id="IPR036640">
    <property type="entry name" value="ABC1_TM_sf"/>
</dbReference>